<gene>
    <name evidence="1" type="ORF">VRU48_08120</name>
</gene>
<accession>A0ABU7I758</accession>
<proteinExistence type="predicted"/>
<organism evidence="1 2">
    <name type="scientific">Pedobacter albus</name>
    <dbReference type="NCBI Taxonomy" id="3113905"/>
    <lineage>
        <taxon>Bacteria</taxon>
        <taxon>Pseudomonadati</taxon>
        <taxon>Bacteroidota</taxon>
        <taxon>Sphingobacteriia</taxon>
        <taxon>Sphingobacteriales</taxon>
        <taxon>Sphingobacteriaceae</taxon>
        <taxon>Pedobacter</taxon>
    </lineage>
</organism>
<dbReference type="RefSeq" id="WP_330107421.1">
    <property type="nucleotide sequence ID" value="NZ_JAZDQT010000001.1"/>
</dbReference>
<reference evidence="1 2" key="1">
    <citation type="submission" date="2024-01" db="EMBL/GenBank/DDBJ databases">
        <title>Pedobacter sp. nov., isolated from fresh soil.</title>
        <authorList>
            <person name="Le N.T.T."/>
        </authorList>
    </citation>
    <scope>NUCLEOTIDE SEQUENCE [LARGE SCALE GENOMIC DNA]</scope>
    <source>
        <strain evidence="1 2">KR3-3</strain>
    </source>
</reference>
<protein>
    <recommendedName>
        <fullName evidence="3">Bacteriocin</fullName>
    </recommendedName>
</protein>
<keyword evidence="2" id="KW-1185">Reference proteome</keyword>
<sequence length="94" mass="9990">MKKANLLSKAEMKQVAGGVAAPGDGSGGGTTPEGCIVYSIKTVNGVVERRFMDEYGTAQEAQNKATEYATGSSTHYGYDCPDANGNYEHSYIWS</sequence>
<name>A0ABU7I758_9SPHI</name>
<dbReference type="Proteomes" id="UP001336835">
    <property type="component" value="Unassembled WGS sequence"/>
</dbReference>
<evidence type="ECO:0008006" key="3">
    <source>
        <dbReference type="Google" id="ProtNLM"/>
    </source>
</evidence>
<dbReference type="EMBL" id="JAZDQT010000001">
    <property type="protein sequence ID" value="MEE1945069.1"/>
    <property type="molecule type" value="Genomic_DNA"/>
</dbReference>
<evidence type="ECO:0000313" key="2">
    <source>
        <dbReference type="Proteomes" id="UP001336835"/>
    </source>
</evidence>
<comment type="caution">
    <text evidence="1">The sequence shown here is derived from an EMBL/GenBank/DDBJ whole genome shotgun (WGS) entry which is preliminary data.</text>
</comment>
<evidence type="ECO:0000313" key="1">
    <source>
        <dbReference type="EMBL" id="MEE1945069.1"/>
    </source>
</evidence>